<dbReference type="PANTHER" id="PTHR46310">
    <property type="entry name" value="AMIDASE 1"/>
    <property type="match status" value="1"/>
</dbReference>
<dbReference type="InterPro" id="IPR023631">
    <property type="entry name" value="Amidase_dom"/>
</dbReference>
<feature type="signal peptide" evidence="1">
    <location>
        <begin position="1"/>
        <end position="20"/>
    </location>
</feature>
<evidence type="ECO:0000259" key="2">
    <source>
        <dbReference type="Pfam" id="PF01425"/>
    </source>
</evidence>
<keyword evidence="1" id="KW-0732">Signal</keyword>
<dbReference type="AlphaFoldDB" id="A0A162I751"/>
<dbReference type="SUPFAM" id="SSF75304">
    <property type="entry name" value="Amidase signature (AS) enzymes"/>
    <property type="match status" value="1"/>
</dbReference>
<reference evidence="4 5" key="1">
    <citation type="journal article" date="2016" name="Genome Biol. Evol.">
        <title>Divergent and convergent evolution of fungal pathogenicity.</title>
        <authorList>
            <person name="Shang Y."/>
            <person name="Xiao G."/>
            <person name="Zheng P."/>
            <person name="Cen K."/>
            <person name="Zhan S."/>
            <person name="Wang C."/>
        </authorList>
    </citation>
    <scope>NUCLEOTIDE SEQUENCE [LARGE SCALE GENOMIC DNA]</scope>
    <source>
        <strain evidence="4 5">ARSEF 7405</strain>
    </source>
</reference>
<protein>
    <submittedName>
        <fullName evidence="4">Amidase</fullName>
    </submittedName>
</protein>
<comment type="caution">
    <text evidence="4">The sequence shown here is derived from an EMBL/GenBank/DDBJ whole genome shotgun (WGS) entry which is preliminary data.</text>
</comment>
<dbReference type="InterPro" id="IPR036928">
    <property type="entry name" value="AS_sf"/>
</dbReference>
<evidence type="ECO:0000313" key="5">
    <source>
        <dbReference type="Proteomes" id="UP000242877"/>
    </source>
</evidence>
<feature type="domain" description="Scytalone dehydratase-like protein Arp1 N-terminal" evidence="3">
    <location>
        <begin position="55"/>
        <end position="176"/>
    </location>
</feature>
<name>A0A162I751_9EURO</name>
<dbReference type="Pfam" id="PF26053">
    <property type="entry name" value="DUF8016"/>
    <property type="match status" value="1"/>
</dbReference>
<feature type="chain" id="PRO_5007835265" evidence="1">
    <location>
        <begin position="21"/>
        <end position="662"/>
    </location>
</feature>
<evidence type="ECO:0000259" key="3">
    <source>
        <dbReference type="Pfam" id="PF26053"/>
    </source>
</evidence>
<accession>A0A162I751</accession>
<dbReference type="Gene3D" id="3.90.1300.10">
    <property type="entry name" value="Amidase signature (AS) domain"/>
    <property type="match status" value="1"/>
</dbReference>
<feature type="domain" description="Amidase" evidence="2">
    <location>
        <begin position="220"/>
        <end position="380"/>
    </location>
</feature>
<dbReference type="PANTHER" id="PTHR46310:SF7">
    <property type="entry name" value="AMIDASE 1"/>
    <property type="match status" value="1"/>
</dbReference>
<dbReference type="EMBL" id="AZGZ01000020">
    <property type="protein sequence ID" value="KZZ89513.1"/>
    <property type="molecule type" value="Genomic_DNA"/>
</dbReference>
<dbReference type="Pfam" id="PF01425">
    <property type="entry name" value="Amidase"/>
    <property type="match status" value="1"/>
</dbReference>
<keyword evidence="5" id="KW-1185">Reference proteome</keyword>
<evidence type="ECO:0000313" key="4">
    <source>
        <dbReference type="EMBL" id="KZZ89513.1"/>
    </source>
</evidence>
<dbReference type="Proteomes" id="UP000242877">
    <property type="component" value="Unassembled WGS sequence"/>
</dbReference>
<proteinExistence type="predicted"/>
<dbReference type="VEuPathDB" id="FungiDB:AAP_04268"/>
<dbReference type="InterPro" id="IPR058329">
    <property type="entry name" value="Arp1_N"/>
</dbReference>
<organism evidence="4 5">
    <name type="scientific">Ascosphaera apis ARSEF 7405</name>
    <dbReference type="NCBI Taxonomy" id="392613"/>
    <lineage>
        <taxon>Eukaryota</taxon>
        <taxon>Fungi</taxon>
        <taxon>Dikarya</taxon>
        <taxon>Ascomycota</taxon>
        <taxon>Pezizomycotina</taxon>
        <taxon>Eurotiomycetes</taxon>
        <taxon>Eurotiomycetidae</taxon>
        <taxon>Onygenales</taxon>
        <taxon>Ascosphaeraceae</taxon>
        <taxon>Ascosphaera</taxon>
    </lineage>
</organism>
<sequence>MVSFTLWATALTLSFSGAYASSDKETGQTITVNGIDYYAPPNPVSTLPGFKELFSISWQNDDLLPLTVISDQRDHFAWNTFTGLVRNFTEADDVFNNGFLQSVYIIHEGPSVPSIDIPGKDLLLKHKIERFAASKHYIKSQHRGALSFSDYTKPLTSGPYFLSPSTGEVYQAYRLYSDVQGAFTEGIIAADNNAYSILDASIPGVQSLTIGVPSRLYFTKTTEKPLAGVRFGIKDIYDIAGIRTSCCNRAYYNLYPEKNVTAPTVQRLIDAGAVIVGKMKTSQFANGESATADWVDYHAPFNARGDGYQDPSSSSAGPGAGCGAYEWLDITVGSDTGGSIRNPAQVNGCFGNRPTHDLVSLDGVMPMSPALDTPGFLTRDPYLWHEAAKVMYETNITSNIKAFPKKLYTIDFPETPSSEAEEILVDFAKKVQSFLKGNLTGLDLSKTWAANPPAEAGNASIIDYLGDTYAVLISQQQHKLVTVPFFKDYAAAFDGRQPAVDPAAKIRWDWGQNNISSSALDDHLHRKAVFVDWWKKNGNRPDQETCSDSILLYPGTLGETNYRNAYRGPPGIPLGWDVSRISNLGSVPDMVVPIGQTAYNSTVTNHEEYLPVAVDFVTAAGCDGMLFELIKQLTEAGIVTPPKAGKRNVHIYMTNTLNTWTK</sequence>
<evidence type="ECO:0000256" key="1">
    <source>
        <dbReference type="SAM" id="SignalP"/>
    </source>
</evidence>
<gene>
    <name evidence="4" type="ORF">AAP_04268</name>
</gene>
<dbReference type="OrthoDB" id="5423360at2759"/>